<organism evidence="2 3">
    <name type="scientific">Candidatus Acutalibacter ornithocaccae</name>
    <dbReference type="NCBI Taxonomy" id="2838416"/>
    <lineage>
        <taxon>Bacteria</taxon>
        <taxon>Bacillati</taxon>
        <taxon>Bacillota</taxon>
        <taxon>Clostridia</taxon>
        <taxon>Eubacteriales</taxon>
        <taxon>Acutalibacteraceae</taxon>
        <taxon>Acutalibacter</taxon>
    </lineage>
</organism>
<evidence type="ECO:0000259" key="1">
    <source>
        <dbReference type="Pfam" id="PF04266"/>
    </source>
</evidence>
<protein>
    <submittedName>
        <fullName evidence="2">ASCH domain-containing protein</fullName>
    </submittedName>
</protein>
<name>A0A9D2RZA1_9FIRM</name>
<accession>A0A9D2RZA1</accession>
<dbReference type="EMBL" id="DWXZ01000206">
    <property type="protein sequence ID" value="HJB38282.1"/>
    <property type="molecule type" value="Genomic_DNA"/>
</dbReference>
<reference evidence="2" key="2">
    <citation type="submission" date="2021-04" db="EMBL/GenBank/DDBJ databases">
        <authorList>
            <person name="Gilroy R."/>
        </authorList>
    </citation>
    <scope>NUCLEOTIDE SEQUENCE</scope>
    <source>
        <strain evidence="2">ChiBcolR8-3208</strain>
    </source>
</reference>
<reference evidence="2" key="1">
    <citation type="journal article" date="2021" name="PeerJ">
        <title>Extensive microbial diversity within the chicken gut microbiome revealed by metagenomics and culture.</title>
        <authorList>
            <person name="Gilroy R."/>
            <person name="Ravi A."/>
            <person name="Getino M."/>
            <person name="Pursley I."/>
            <person name="Horton D.L."/>
            <person name="Alikhan N.F."/>
            <person name="Baker D."/>
            <person name="Gharbi K."/>
            <person name="Hall N."/>
            <person name="Watson M."/>
            <person name="Adriaenssens E.M."/>
            <person name="Foster-Nyarko E."/>
            <person name="Jarju S."/>
            <person name="Secka A."/>
            <person name="Antonio M."/>
            <person name="Oren A."/>
            <person name="Chaudhuri R.R."/>
            <person name="La Ragione R."/>
            <person name="Hildebrand F."/>
            <person name="Pallen M.J."/>
        </authorList>
    </citation>
    <scope>NUCLEOTIDE SEQUENCE</scope>
    <source>
        <strain evidence="2">ChiBcolR8-3208</strain>
    </source>
</reference>
<dbReference type="CDD" id="cd06554">
    <property type="entry name" value="ASCH_ASC-1_like"/>
    <property type="match status" value="1"/>
</dbReference>
<dbReference type="AlphaFoldDB" id="A0A9D2RZA1"/>
<gene>
    <name evidence="2" type="ORF">H9942_09495</name>
</gene>
<dbReference type="Pfam" id="PF04266">
    <property type="entry name" value="ASCH"/>
    <property type="match status" value="1"/>
</dbReference>
<evidence type="ECO:0000313" key="2">
    <source>
        <dbReference type="EMBL" id="HJB38282.1"/>
    </source>
</evidence>
<dbReference type="Gene3D" id="2.30.130.30">
    <property type="entry name" value="Hypothetical protein"/>
    <property type="match status" value="1"/>
</dbReference>
<dbReference type="InterPro" id="IPR015947">
    <property type="entry name" value="PUA-like_sf"/>
</dbReference>
<dbReference type="SUPFAM" id="SSF88697">
    <property type="entry name" value="PUA domain-like"/>
    <property type="match status" value="1"/>
</dbReference>
<feature type="domain" description="ASCH" evidence="1">
    <location>
        <begin position="4"/>
        <end position="92"/>
    </location>
</feature>
<comment type="caution">
    <text evidence="2">The sequence shown here is derived from an EMBL/GenBank/DDBJ whole genome shotgun (WGS) entry which is preliminary data.</text>
</comment>
<evidence type="ECO:0000313" key="3">
    <source>
        <dbReference type="Proteomes" id="UP000824214"/>
    </source>
</evidence>
<dbReference type="InterPro" id="IPR007374">
    <property type="entry name" value="ASCH_domain"/>
</dbReference>
<sequence length="133" mass="14951">MKALSLMEPWAALIAAGVKSIETRGWRTAYRGPLYIHASRAKVDQKDPHIQRLLSLLPEGSLHPGFVVCRCVLKDCLPMDESFLDWIEGHPVEKLCGEYAPGRFAWVLEQVEPLEAPVAAKGHLSLWEWEPPP</sequence>
<proteinExistence type="predicted"/>
<dbReference type="Proteomes" id="UP000824214">
    <property type="component" value="Unassembled WGS sequence"/>
</dbReference>